<evidence type="ECO:0000256" key="5">
    <source>
        <dbReference type="ARBA" id="ARBA00022676"/>
    </source>
</evidence>
<dbReference type="Pfam" id="PF01098">
    <property type="entry name" value="FTSW_RODA_SPOVE"/>
    <property type="match status" value="1"/>
</dbReference>
<feature type="transmembrane region" description="Helical" evidence="21">
    <location>
        <begin position="28"/>
        <end position="54"/>
    </location>
</feature>
<evidence type="ECO:0000256" key="17">
    <source>
        <dbReference type="ARBA" id="ARBA00041185"/>
    </source>
</evidence>
<evidence type="ECO:0000256" key="3">
    <source>
        <dbReference type="ARBA" id="ARBA00022475"/>
    </source>
</evidence>
<dbReference type="GO" id="GO:0032153">
    <property type="term" value="C:cell division site"/>
    <property type="evidence" value="ECO:0007669"/>
    <property type="project" value="TreeGrafter"/>
</dbReference>
<dbReference type="HOGENOM" id="CLU_029243_1_1_5"/>
<feature type="transmembrane region" description="Helical" evidence="21">
    <location>
        <begin position="90"/>
        <end position="110"/>
    </location>
</feature>
<dbReference type="GO" id="GO:0015648">
    <property type="term" value="F:lipid-linked peptidoglycan transporter activity"/>
    <property type="evidence" value="ECO:0007669"/>
    <property type="project" value="TreeGrafter"/>
</dbReference>
<accession>Q4ULT7</accession>
<proteinExistence type="inferred from homology"/>
<evidence type="ECO:0000256" key="4">
    <source>
        <dbReference type="ARBA" id="ARBA00022618"/>
    </source>
</evidence>
<evidence type="ECO:0000256" key="6">
    <source>
        <dbReference type="ARBA" id="ARBA00022679"/>
    </source>
</evidence>
<dbReference type="EC" id="2.4.99.28" evidence="19"/>
<comment type="pathway">
    <text evidence="2">Cell wall biogenesis; peptidoglycan biosynthesis.</text>
</comment>
<organism evidence="22 23">
    <name type="scientific">Rickettsia felis (strain ATCC VR-1525 / URRWXCal2)</name>
    <name type="common">Rickettsia azadi</name>
    <dbReference type="NCBI Taxonomy" id="315456"/>
    <lineage>
        <taxon>Bacteria</taxon>
        <taxon>Pseudomonadati</taxon>
        <taxon>Pseudomonadota</taxon>
        <taxon>Alphaproteobacteria</taxon>
        <taxon>Rickettsiales</taxon>
        <taxon>Rickettsiaceae</taxon>
        <taxon>Rickettsieae</taxon>
        <taxon>Rickettsia</taxon>
        <taxon>spotted fever group</taxon>
    </lineage>
</organism>
<evidence type="ECO:0000256" key="1">
    <source>
        <dbReference type="ARBA" id="ARBA00004651"/>
    </source>
</evidence>
<gene>
    <name evidence="22" type="primary">ftsW</name>
    <name evidence="22" type="ordered locus">RF_0635</name>
</gene>
<evidence type="ECO:0000256" key="20">
    <source>
        <dbReference type="ARBA" id="ARBA00049902"/>
    </source>
</evidence>
<keyword evidence="23" id="KW-1185">Reference proteome</keyword>
<keyword evidence="4 22" id="KW-0132">Cell division</keyword>
<dbReference type="PANTHER" id="PTHR30474">
    <property type="entry name" value="CELL CYCLE PROTEIN"/>
    <property type="match status" value="1"/>
</dbReference>
<evidence type="ECO:0000256" key="14">
    <source>
        <dbReference type="ARBA" id="ARBA00032370"/>
    </source>
</evidence>
<protein>
    <recommendedName>
        <fullName evidence="17">Probable peptidoglycan glycosyltransferase FtsW</fullName>
        <ecNumber evidence="19">2.4.99.28</ecNumber>
    </recommendedName>
    <alternativeName>
        <fullName evidence="18">Cell division protein FtsW</fullName>
    </alternativeName>
    <alternativeName>
        <fullName evidence="15">Cell wall polymerase</fullName>
    </alternativeName>
    <alternativeName>
        <fullName evidence="14">Peptidoglycan polymerase</fullName>
    </alternativeName>
</protein>
<evidence type="ECO:0000313" key="23">
    <source>
        <dbReference type="Proteomes" id="UP000008548"/>
    </source>
</evidence>
<evidence type="ECO:0000256" key="8">
    <source>
        <dbReference type="ARBA" id="ARBA00022960"/>
    </source>
</evidence>
<keyword evidence="13" id="KW-0961">Cell wall biogenesis/degradation</keyword>
<keyword evidence="10 21" id="KW-1133">Transmembrane helix</keyword>
<dbReference type="GO" id="GO:0008360">
    <property type="term" value="P:regulation of cell shape"/>
    <property type="evidence" value="ECO:0007669"/>
    <property type="project" value="UniProtKB-KW"/>
</dbReference>
<dbReference type="InterPro" id="IPR001182">
    <property type="entry name" value="FtsW/RodA"/>
</dbReference>
<evidence type="ECO:0000256" key="13">
    <source>
        <dbReference type="ARBA" id="ARBA00023316"/>
    </source>
</evidence>
<evidence type="ECO:0000313" key="22">
    <source>
        <dbReference type="EMBL" id="AAY61486.1"/>
    </source>
</evidence>
<dbReference type="GO" id="GO:0009252">
    <property type="term" value="P:peptidoglycan biosynthetic process"/>
    <property type="evidence" value="ECO:0007669"/>
    <property type="project" value="UniProtKB-KW"/>
</dbReference>
<dbReference type="NCBIfam" id="TIGR02614">
    <property type="entry name" value="ftsW"/>
    <property type="match status" value="1"/>
</dbReference>
<feature type="transmembrane region" description="Helical" evidence="21">
    <location>
        <begin position="66"/>
        <end position="83"/>
    </location>
</feature>
<feature type="transmembrane region" description="Helical" evidence="21">
    <location>
        <begin position="346"/>
        <end position="368"/>
    </location>
</feature>
<feature type="transmembrane region" description="Helical" evidence="21">
    <location>
        <begin position="280"/>
        <end position="301"/>
    </location>
</feature>
<evidence type="ECO:0000256" key="2">
    <source>
        <dbReference type="ARBA" id="ARBA00004752"/>
    </source>
</evidence>
<evidence type="ECO:0000256" key="9">
    <source>
        <dbReference type="ARBA" id="ARBA00022984"/>
    </source>
</evidence>
<feature type="transmembrane region" description="Helical" evidence="21">
    <location>
        <begin position="183"/>
        <end position="216"/>
    </location>
</feature>
<evidence type="ECO:0000256" key="19">
    <source>
        <dbReference type="ARBA" id="ARBA00044770"/>
    </source>
</evidence>
<dbReference type="STRING" id="315456.RF_0635"/>
<comment type="catalytic activity">
    <reaction evidence="20">
        <text>[GlcNAc-(1-&gt;4)-Mur2Ac(oyl-L-Ala-gamma-D-Glu-L-Lys-D-Ala-D-Ala)](n)-di-trans,octa-cis-undecaprenyl diphosphate + beta-D-GlcNAc-(1-&gt;4)-Mur2Ac(oyl-L-Ala-gamma-D-Glu-L-Lys-D-Ala-D-Ala)-di-trans,octa-cis-undecaprenyl diphosphate = [GlcNAc-(1-&gt;4)-Mur2Ac(oyl-L-Ala-gamma-D-Glu-L-Lys-D-Ala-D-Ala)](n+1)-di-trans,octa-cis-undecaprenyl diphosphate + di-trans,octa-cis-undecaprenyl diphosphate + H(+)</text>
        <dbReference type="Rhea" id="RHEA:23708"/>
        <dbReference type="Rhea" id="RHEA-COMP:9602"/>
        <dbReference type="Rhea" id="RHEA-COMP:9603"/>
        <dbReference type="ChEBI" id="CHEBI:15378"/>
        <dbReference type="ChEBI" id="CHEBI:58405"/>
        <dbReference type="ChEBI" id="CHEBI:60033"/>
        <dbReference type="ChEBI" id="CHEBI:78435"/>
        <dbReference type="EC" id="2.4.99.28"/>
    </reaction>
</comment>
<evidence type="ECO:0000256" key="11">
    <source>
        <dbReference type="ARBA" id="ARBA00023136"/>
    </source>
</evidence>
<comment type="similarity">
    <text evidence="16">Belongs to the SEDS family. FtsW subfamily.</text>
</comment>
<dbReference type="EMBL" id="CP000053">
    <property type="protein sequence ID" value="AAY61486.1"/>
    <property type="molecule type" value="Genomic_DNA"/>
</dbReference>
<dbReference type="InterPro" id="IPR013437">
    <property type="entry name" value="FtsW"/>
</dbReference>
<keyword evidence="3" id="KW-1003">Cell membrane</keyword>
<sequence>MTKRAYNMNNEISNNFIKLWWRSTDRQIIISLIILFAFSLMLVTTSGSAVASRIGLEESYFASRQIFYLAAASGLILLFSCLNKKWLRRFAIVGFIASIVLLIAVKFFGYEVKGAVRWINILGLSIQPSEFIKPFFAVVTGWILSLKFNDDFPSFTICVILYSIVAILLIIQPDFGMLVMITAVFGIQLFIAGMPIFWIVLAGFLGMIGVTIAYFWLPHVTQRINSFLDPDSSENYQVSKSLKAFEHGGLYGRGPGEGAVKQVLPDSHTDFIFAVAGEEFGAIICLIVIGIFAFIVLRSLIKLLNETDKFVQFAASGIIAQLGLQAIINMGVTLHLLPTKGMTLPFISYGGSSTLAIAIATGMLLGFTRHRTPLNSYKIRNIEI</sequence>
<dbReference type="GO" id="GO:0005886">
    <property type="term" value="C:plasma membrane"/>
    <property type="evidence" value="ECO:0007669"/>
    <property type="project" value="UniProtKB-SubCell"/>
</dbReference>
<dbReference type="AlphaFoldDB" id="Q4ULT7"/>
<dbReference type="GO" id="GO:0071555">
    <property type="term" value="P:cell wall organization"/>
    <property type="evidence" value="ECO:0007669"/>
    <property type="project" value="UniProtKB-KW"/>
</dbReference>
<evidence type="ECO:0000256" key="7">
    <source>
        <dbReference type="ARBA" id="ARBA00022692"/>
    </source>
</evidence>
<feature type="transmembrane region" description="Helical" evidence="21">
    <location>
        <begin position="313"/>
        <end position="334"/>
    </location>
</feature>
<evidence type="ECO:0000256" key="12">
    <source>
        <dbReference type="ARBA" id="ARBA00023306"/>
    </source>
</evidence>
<dbReference type="GO" id="GO:0008955">
    <property type="term" value="F:peptidoglycan glycosyltransferase activity"/>
    <property type="evidence" value="ECO:0007669"/>
    <property type="project" value="UniProtKB-EC"/>
</dbReference>
<dbReference type="PANTHER" id="PTHR30474:SF2">
    <property type="entry name" value="PEPTIDOGLYCAN GLYCOSYLTRANSFERASE FTSW-RELATED"/>
    <property type="match status" value="1"/>
</dbReference>
<keyword evidence="11 21" id="KW-0472">Membrane</keyword>
<keyword evidence="8" id="KW-0133">Cell shape</keyword>
<name>Q4ULT7_RICFE</name>
<keyword evidence="5" id="KW-0328">Glycosyltransferase</keyword>
<dbReference type="Proteomes" id="UP000008548">
    <property type="component" value="Chromosome"/>
</dbReference>
<evidence type="ECO:0000256" key="18">
    <source>
        <dbReference type="ARBA" id="ARBA00041418"/>
    </source>
</evidence>
<evidence type="ECO:0000256" key="10">
    <source>
        <dbReference type="ARBA" id="ARBA00022989"/>
    </source>
</evidence>
<evidence type="ECO:0000256" key="15">
    <source>
        <dbReference type="ARBA" id="ARBA00033270"/>
    </source>
</evidence>
<keyword evidence="6" id="KW-0808">Transferase</keyword>
<evidence type="ECO:0000256" key="16">
    <source>
        <dbReference type="ARBA" id="ARBA00038053"/>
    </source>
</evidence>
<keyword evidence="7 21" id="KW-0812">Transmembrane</keyword>
<keyword evidence="9" id="KW-0573">Peptidoglycan synthesis</keyword>
<dbReference type="KEGG" id="rfe:RF_0635"/>
<reference evidence="22 23" key="1">
    <citation type="journal article" date="2005" name="PLoS Biol.">
        <title>The genome sequence of Rickettsia felis identifies the first putative conjugative plasmid in an obligate intracellular parasite.</title>
        <authorList>
            <person name="Ogata H."/>
            <person name="Renesto P."/>
            <person name="Audic S."/>
            <person name="Robert C."/>
            <person name="Blanc G."/>
            <person name="Fournier P.E."/>
            <person name="Parinello H."/>
            <person name="Claverie J.M."/>
            <person name="Raoult D."/>
        </authorList>
    </citation>
    <scope>NUCLEOTIDE SEQUENCE [LARGE SCALE GENOMIC DNA]</scope>
    <source>
        <strain evidence="23">ATCC VR-1525 / URRWXCal2</strain>
    </source>
</reference>
<evidence type="ECO:0000256" key="21">
    <source>
        <dbReference type="SAM" id="Phobius"/>
    </source>
</evidence>
<dbReference type="GO" id="GO:0051301">
    <property type="term" value="P:cell division"/>
    <property type="evidence" value="ECO:0007669"/>
    <property type="project" value="UniProtKB-KW"/>
</dbReference>
<comment type="subcellular location">
    <subcellularLocation>
        <location evidence="1">Cell membrane</location>
        <topology evidence="1">Multi-pass membrane protein</topology>
    </subcellularLocation>
</comment>
<keyword evidence="12" id="KW-0131">Cell cycle</keyword>
<dbReference type="eggNOG" id="COG0772">
    <property type="taxonomic scope" value="Bacteria"/>
</dbReference>
<feature type="transmembrane region" description="Helical" evidence="21">
    <location>
        <begin position="152"/>
        <end position="171"/>
    </location>
</feature>